<evidence type="ECO:0000256" key="1">
    <source>
        <dbReference type="ARBA" id="ARBA00006484"/>
    </source>
</evidence>
<accession>G7I0P1</accession>
<dbReference type="PANTHER" id="PTHR24321">
    <property type="entry name" value="DEHYDROGENASES, SHORT CHAIN"/>
    <property type="match status" value="1"/>
</dbReference>
<protein>
    <submittedName>
        <fullName evidence="3">2,3-dihydro-2,3-dihydroxybenzoate dehydrogenase</fullName>
        <ecNumber evidence="3">1.3.1.28</ecNumber>
    </submittedName>
</protein>
<keyword evidence="2 3" id="KW-0560">Oxidoreductase</keyword>
<dbReference type="AlphaFoldDB" id="G7I0P1"/>
<dbReference type="FunFam" id="3.40.50.720:FF:000084">
    <property type="entry name" value="Short-chain dehydrogenase reductase"/>
    <property type="match status" value="1"/>
</dbReference>
<dbReference type="InterPro" id="IPR002347">
    <property type="entry name" value="SDR_fam"/>
</dbReference>
<dbReference type="PANTHER" id="PTHR24321:SF13">
    <property type="entry name" value="2,3-DIHYDRO-2,3-DIHYDROXYBENZOATE DEHYDROGENASE"/>
    <property type="match status" value="1"/>
</dbReference>
<dbReference type="Proteomes" id="UP000004840">
    <property type="component" value="Unassembled WGS sequence"/>
</dbReference>
<proteinExistence type="inferred from homology"/>
<dbReference type="PROSITE" id="PS00061">
    <property type="entry name" value="ADH_SHORT"/>
    <property type="match status" value="1"/>
</dbReference>
<organism evidence="3 4">
    <name type="scientific">Corynebacterium casei UCMA 3821</name>
    <dbReference type="NCBI Taxonomy" id="1110505"/>
    <lineage>
        <taxon>Bacteria</taxon>
        <taxon>Bacillati</taxon>
        <taxon>Actinomycetota</taxon>
        <taxon>Actinomycetes</taxon>
        <taxon>Mycobacteriales</taxon>
        <taxon>Corynebacteriaceae</taxon>
        <taxon>Corynebacterium</taxon>
    </lineage>
</organism>
<gene>
    <name evidence="3" type="primary">dhbA</name>
    <name evidence="3" type="ORF">CCAS_12700</name>
</gene>
<dbReference type="Pfam" id="PF13561">
    <property type="entry name" value="adh_short_C2"/>
    <property type="match status" value="1"/>
</dbReference>
<name>G7I0P1_9CORY</name>
<evidence type="ECO:0000256" key="2">
    <source>
        <dbReference type="ARBA" id="ARBA00023002"/>
    </source>
</evidence>
<dbReference type="RefSeq" id="WP_006823444.1">
    <property type="nucleotide sequence ID" value="NZ_CAFW01000094.1"/>
</dbReference>
<reference evidence="3 4" key="1">
    <citation type="journal article" date="2012" name="J. Bacteriol.">
        <title>Genome Sequence of Corynebacterium casei UCMA 3821, Isolated from a Smear-Ripened Cheese.</title>
        <authorList>
            <person name="Monnet C."/>
            <person name="Loux V."/>
            <person name="Bento P."/>
            <person name="Gibrat J.F."/>
            <person name="Straub C."/>
            <person name="Bonnarme P."/>
            <person name="Landaud S."/>
            <person name="Irlinger F."/>
        </authorList>
    </citation>
    <scope>NUCLEOTIDE SEQUENCE [LARGE SCALE GENOMIC DNA]</scope>
    <source>
        <strain evidence="3 4">UCMA 3821</strain>
    </source>
</reference>
<dbReference type="EC" id="1.3.1.28" evidence="3"/>
<dbReference type="SUPFAM" id="SSF51735">
    <property type="entry name" value="NAD(P)-binding Rossmann-fold domains"/>
    <property type="match status" value="1"/>
</dbReference>
<dbReference type="EMBL" id="CAFW01000094">
    <property type="protein sequence ID" value="CCE56006.1"/>
    <property type="molecule type" value="Genomic_DNA"/>
</dbReference>
<dbReference type="GO" id="GO:0008667">
    <property type="term" value="F:2,3-dihydro-2,3-dihydroxybenzoate dehydrogenase activity"/>
    <property type="evidence" value="ECO:0007669"/>
    <property type="project" value="UniProtKB-EC"/>
</dbReference>
<dbReference type="PRINTS" id="PR00081">
    <property type="entry name" value="GDHRDH"/>
</dbReference>
<dbReference type="InterPro" id="IPR036291">
    <property type="entry name" value="NAD(P)-bd_dom_sf"/>
</dbReference>
<evidence type="ECO:0000313" key="4">
    <source>
        <dbReference type="Proteomes" id="UP000004840"/>
    </source>
</evidence>
<dbReference type="Gene3D" id="3.40.50.720">
    <property type="entry name" value="NAD(P)-binding Rossmann-like Domain"/>
    <property type="match status" value="1"/>
</dbReference>
<evidence type="ECO:0000313" key="3">
    <source>
        <dbReference type="EMBL" id="CCE56006.1"/>
    </source>
</evidence>
<comment type="similarity">
    <text evidence="1">Belongs to the short-chain dehydrogenases/reductases (SDR) family.</text>
</comment>
<comment type="caution">
    <text evidence="3">The sequence shown here is derived from an EMBL/GenBank/DDBJ whole genome shotgun (WGS) entry which is preliminary data.</text>
</comment>
<dbReference type="PRINTS" id="PR00080">
    <property type="entry name" value="SDRFAMILY"/>
</dbReference>
<dbReference type="InterPro" id="IPR020904">
    <property type="entry name" value="Sc_DH/Rdtase_CS"/>
</dbReference>
<sequence>MGQAHVLVTGAAGGIGAAIVQKLLAQGANVTATDLPPFGTSGSNFGSTQCAEHTLDVTDTAQIAELTEMAWKSSFGPVDALVNAAGVFGGAPGVQTSDKELQRLFSINAFGVFAMCRAVGSKMAERGHGSIVTVGSNAGSLPRTNMVAYGASKAAASSITRSFGLELGRNGVRCNVVCPGTTRTPMIEGLDSEEGLITGDQSAFKTGIPLGRIAEPNDIAEVVVFLTSTSARHVTLQEVVVDGGASQR</sequence>